<feature type="compositionally biased region" description="Low complexity" evidence="4">
    <location>
        <begin position="278"/>
        <end position="310"/>
    </location>
</feature>
<feature type="region of interest" description="Disordered" evidence="4">
    <location>
        <begin position="1"/>
        <end position="82"/>
    </location>
</feature>
<accession>A0A8T0UIX0</accession>
<dbReference type="CDD" id="cd23767">
    <property type="entry name" value="IQCD"/>
    <property type="match status" value="1"/>
</dbReference>
<dbReference type="PROSITE" id="PS50096">
    <property type="entry name" value="IQ"/>
    <property type="match status" value="2"/>
</dbReference>
<feature type="compositionally biased region" description="Low complexity" evidence="4">
    <location>
        <begin position="58"/>
        <end position="67"/>
    </location>
</feature>
<dbReference type="GO" id="GO:0005516">
    <property type="term" value="F:calmodulin binding"/>
    <property type="evidence" value="ECO:0007669"/>
    <property type="project" value="UniProtKB-KW"/>
</dbReference>
<evidence type="ECO:0000256" key="1">
    <source>
        <dbReference type="ARBA" id="ARBA00022860"/>
    </source>
</evidence>
<feature type="non-terminal residue" evidence="6">
    <location>
        <position position="359"/>
    </location>
</feature>
<dbReference type="PANTHER" id="PTHR32295">
    <property type="entry name" value="IQ-DOMAIN 5-RELATED"/>
    <property type="match status" value="1"/>
</dbReference>
<evidence type="ECO:0000256" key="3">
    <source>
        <dbReference type="ARBA" id="ARBA00024378"/>
    </source>
</evidence>
<evidence type="ECO:0000313" key="6">
    <source>
        <dbReference type="EMBL" id="KAG2622018.1"/>
    </source>
</evidence>
<evidence type="ECO:0000313" key="7">
    <source>
        <dbReference type="Proteomes" id="UP000823388"/>
    </source>
</evidence>
<evidence type="ECO:0000256" key="2">
    <source>
        <dbReference type="ARBA" id="ARBA00024341"/>
    </source>
</evidence>
<dbReference type="Pfam" id="PF00612">
    <property type="entry name" value="IQ"/>
    <property type="match status" value="2"/>
</dbReference>
<dbReference type="EMBL" id="CM029042">
    <property type="protein sequence ID" value="KAG2622018.1"/>
    <property type="molecule type" value="Genomic_DNA"/>
</dbReference>
<reference evidence="6" key="1">
    <citation type="submission" date="2020-05" db="EMBL/GenBank/DDBJ databases">
        <title>WGS assembly of Panicum virgatum.</title>
        <authorList>
            <person name="Lovell J.T."/>
            <person name="Jenkins J."/>
            <person name="Shu S."/>
            <person name="Juenger T.E."/>
            <person name="Schmutz J."/>
        </authorList>
    </citation>
    <scope>NUCLEOTIDE SEQUENCE</scope>
    <source>
        <strain evidence="6">AP13</strain>
    </source>
</reference>
<dbReference type="PANTHER" id="PTHR32295:SF141">
    <property type="entry name" value="OS12G0604500 PROTEIN"/>
    <property type="match status" value="1"/>
</dbReference>
<feature type="region of interest" description="Disordered" evidence="4">
    <location>
        <begin position="258"/>
        <end position="359"/>
    </location>
</feature>
<dbReference type="Pfam" id="PF13178">
    <property type="entry name" value="DUF4005"/>
    <property type="match status" value="1"/>
</dbReference>
<sequence>MGKAGRWLRNFFLPGRKGRKGNDRADTDCQSVLSAPLPTPAARSSVREKRRWSFRRPGPAAGKADAGASGGQGPEGPLASSSSHCFSEAAVHVVVVQDDQRAVAEVANAAAPAPARGCEDEEAAAAIRIQSAYRSYLARKALCALRGMVKLQAMVRGQLVRRQANVTLRRMQALVDAQRRARAERLRLLEEDDARQQHANTNTELYQKVSPTLSALTDASARTLSGRFDDPSFSSAWEPTRRGNAAWRADHRASAPFAAASPNYMANTTSSRAKARRSQSAPRQRPSSASESAAAASPSPSCCESRPPSRGGSGGARRRASLDPLDLPRSSAGRMERCPSRAVALARASAGAGASLPGS</sequence>
<name>A0A8T0UIX0_PANVG</name>
<dbReference type="SMART" id="SM00015">
    <property type="entry name" value="IQ"/>
    <property type="match status" value="2"/>
</dbReference>
<dbReference type="InterPro" id="IPR025064">
    <property type="entry name" value="DUF4005"/>
</dbReference>
<gene>
    <name evidence="6" type="ORF">PVAP13_3NG290100</name>
</gene>
<dbReference type="Gene3D" id="1.20.5.190">
    <property type="match status" value="1"/>
</dbReference>
<evidence type="ECO:0000256" key="4">
    <source>
        <dbReference type="SAM" id="MobiDB-lite"/>
    </source>
</evidence>
<dbReference type="InterPro" id="IPR000048">
    <property type="entry name" value="IQ_motif_EF-hand-BS"/>
</dbReference>
<feature type="compositionally biased region" description="Low complexity" evidence="4">
    <location>
        <begin position="340"/>
        <end position="359"/>
    </location>
</feature>
<feature type="domain" description="DUF4005" evidence="5">
    <location>
        <begin position="231"/>
        <end position="315"/>
    </location>
</feature>
<proteinExistence type="inferred from homology"/>
<protein>
    <recommendedName>
        <fullName evidence="5">DUF4005 domain-containing protein</fullName>
    </recommendedName>
</protein>
<comment type="similarity">
    <text evidence="2">Belongs to the IQD family.</text>
</comment>
<dbReference type="Proteomes" id="UP000823388">
    <property type="component" value="Chromosome 3N"/>
</dbReference>
<keyword evidence="7" id="KW-1185">Reference proteome</keyword>
<comment type="subunit">
    <text evidence="3">Binds to multiple calmodulin (CaM) in the presence of Ca(2+) and CaM-like proteins.</text>
</comment>
<organism evidence="6 7">
    <name type="scientific">Panicum virgatum</name>
    <name type="common">Blackwell switchgrass</name>
    <dbReference type="NCBI Taxonomy" id="38727"/>
    <lineage>
        <taxon>Eukaryota</taxon>
        <taxon>Viridiplantae</taxon>
        <taxon>Streptophyta</taxon>
        <taxon>Embryophyta</taxon>
        <taxon>Tracheophyta</taxon>
        <taxon>Spermatophyta</taxon>
        <taxon>Magnoliopsida</taxon>
        <taxon>Liliopsida</taxon>
        <taxon>Poales</taxon>
        <taxon>Poaceae</taxon>
        <taxon>PACMAD clade</taxon>
        <taxon>Panicoideae</taxon>
        <taxon>Panicodae</taxon>
        <taxon>Paniceae</taxon>
        <taxon>Panicinae</taxon>
        <taxon>Panicum</taxon>
        <taxon>Panicum sect. Hiantes</taxon>
    </lineage>
</organism>
<keyword evidence="1" id="KW-0112">Calmodulin-binding</keyword>
<comment type="caution">
    <text evidence="6">The sequence shown here is derived from an EMBL/GenBank/DDBJ whole genome shotgun (WGS) entry which is preliminary data.</text>
</comment>
<dbReference type="AlphaFoldDB" id="A0A8T0UIX0"/>
<evidence type="ECO:0000259" key="5">
    <source>
        <dbReference type="Pfam" id="PF13178"/>
    </source>
</evidence>